<sequence length="242" mass="26010">MVAQARGRIIIPQNEMDRISIGVRVPMRGASYLLSVMSCHLGPAPITIPLGTGTPILHLLAIKALALYNLAVHVLMIVTGLCQRRHWPDPLFSTFRTRYGYGCTVRVNNREYTTDVEYESDELAKNAAATRAYMICRNFSVNDGRCPGQGGVVQGLPVAIGTGRRNTCTSNDYDSASSSGGTSPRNSDCGLDSDALARRASKSSTSSLSLAPTATSSCFCGRGGVLAYERCTLCLREAGYRC</sequence>
<dbReference type="Proteomes" id="UP000799428">
    <property type="component" value="Unassembled WGS sequence"/>
</dbReference>
<proteinExistence type="predicted"/>
<evidence type="ECO:0000256" key="1">
    <source>
        <dbReference type="SAM" id="Phobius"/>
    </source>
</evidence>
<evidence type="ECO:0008006" key="4">
    <source>
        <dbReference type="Google" id="ProtNLM"/>
    </source>
</evidence>
<keyword evidence="3" id="KW-1185">Reference proteome</keyword>
<evidence type="ECO:0000313" key="2">
    <source>
        <dbReference type="EMBL" id="KAF2704435.1"/>
    </source>
</evidence>
<evidence type="ECO:0000313" key="3">
    <source>
        <dbReference type="Proteomes" id="UP000799428"/>
    </source>
</evidence>
<dbReference type="OrthoDB" id="5274873at2759"/>
<name>A0A6G1JW04_9PLEO</name>
<reference evidence="2" key="1">
    <citation type="journal article" date="2020" name="Stud. Mycol.">
        <title>101 Dothideomycetes genomes: a test case for predicting lifestyles and emergence of pathogens.</title>
        <authorList>
            <person name="Haridas S."/>
            <person name="Albert R."/>
            <person name="Binder M."/>
            <person name="Bloem J."/>
            <person name="Labutti K."/>
            <person name="Salamov A."/>
            <person name="Andreopoulos B."/>
            <person name="Baker S."/>
            <person name="Barry K."/>
            <person name="Bills G."/>
            <person name="Bluhm B."/>
            <person name="Cannon C."/>
            <person name="Castanera R."/>
            <person name="Culley D."/>
            <person name="Daum C."/>
            <person name="Ezra D."/>
            <person name="Gonzalez J."/>
            <person name="Henrissat B."/>
            <person name="Kuo A."/>
            <person name="Liang C."/>
            <person name="Lipzen A."/>
            <person name="Lutzoni F."/>
            <person name="Magnuson J."/>
            <person name="Mondo S."/>
            <person name="Nolan M."/>
            <person name="Ohm R."/>
            <person name="Pangilinan J."/>
            <person name="Park H.-J."/>
            <person name="Ramirez L."/>
            <person name="Alfaro M."/>
            <person name="Sun H."/>
            <person name="Tritt A."/>
            <person name="Yoshinaga Y."/>
            <person name="Zwiers L.-H."/>
            <person name="Turgeon B."/>
            <person name="Goodwin S."/>
            <person name="Spatafora J."/>
            <person name="Crous P."/>
            <person name="Grigoriev I."/>
        </authorList>
    </citation>
    <scope>NUCLEOTIDE SEQUENCE</scope>
    <source>
        <strain evidence="2">CBS 279.74</strain>
    </source>
</reference>
<dbReference type="AlphaFoldDB" id="A0A6G1JW04"/>
<dbReference type="EMBL" id="MU005782">
    <property type="protein sequence ID" value="KAF2704435.1"/>
    <property type="molecule type" value="Genomic_DNA"/>
</dbReference>
<dbReference type="Gene3D" id="3.30.160.20">
    <property type="match status" value="1"/>
</dbReference>
<keyword evidence="1" id="KW-0472">Membrane</keyword>
<accession>A0A6G1JW04</accession>
<gene>
    <name evidence="2" type="ORF">K504DRAFT_461197</name>
</gene>
<keyword evidence="1" id="KW-1133">Transmembrane helix</keyword>
<feature type="transmembrane region" description="Helical" evidence="1">
    <location>
        <begin position="56"/>
        <end position="78"/>
    </location>
</feature>
<dbReference type="SUPFAM" id="SSF54768">
    <property type="entry name" value="dsRNA-binding domain-like"/>
    <property type="match status" value="1"/>
</dbReference>
<feature type="transmembrane region" description="Helical" evidence="1">
    <location>
        <begin position="30"/>
        <end position="50"/>
    </location>
</feature>
<keyword evidence="1" id="KW-0812">Transmembrane</keyword>
<protein>
    <recommendedName>
        <fullName evidence="4">DRBM domain-containing protein</fullName>
    </recommendedName>
</protein>
<organism evidence="2 3">
    <name type="scientific">Pleomassaria siparia CBS 279.74</name>
    <dbReference type="NCBI Taxonomy" id="1314801"/>
    <lineage>
        <taxon>Eukaryota</taxon>
        <taxon>Fungi</taxon>
        <taxon>Dikarya</taxon>
        <taxon>Ascomycota</taxon>
        <taxon>Pezizomycotina</taxon>
        <taxon>Dothideomycetes</taxon>
        <taxon>Pleosporomycetidae</taxon>
        <taxon>Pleosporales</taxon>
        <taxon>Pleomassariaceae</taxon>
        <taxon>Pleomassaria</taxon>
    </lineage>
</organism>